<dbReference type="InterPro" id="IPR001881">
    <property type="entry name" value="EGF-like_Ca-bd_dom"/>
</dbReference>
<dbReference type="Pfam" id="PF07546">
    <property type="entry name" value="EMI"/>
    <property type="match status" value="1"/>
</dbReference>
<reference evidence="15" key="1">
    <citation type="journal article" date="2022" name="bioRxiv">
        <title>Sequencing and chromosome-scale assembly of the giantPleurodeles waltlgenome.</title>
        <authorList>
            <person name="Brown T."/>
            <person name="Elewa A."/>
            <person name="Iarovenko S."/>
            <person name="Subramanian E."/>
            <person name="Araus A.J."/>
            <person name="Petzold A."/>
            <person name="Susuki M."/>
            <person name="Suzuki K.-i.T."/>
            <person name="Hayashi T."/>
            <person name="Toyoda A."/>
            <person name="Oliveira C."/>
            <person name="Osipova E."/>
            <person name="Leigh N.D."/>
            <person name="Simon A."/>
            <person name="Yun M.H."/>
        </authorList>
    </citation>
    <scope>NUCLEOTIDE SEQUENCE</scope>
    <source>
        <strain evidence="15">20211129_DDA</strain>
        <tissue evidence="15">Liver</tissue>
    </source>
</reference>
<dbReference type="InterPro" id="IPR001073">
    <property type="entry name" value="C1q_dom"/>
</dbReference>
<evidence type="ECO:0000313" key="15">
    <source>
        <dbReference type="EMBL" id="KAJ1206110.1"/>
    </source>
</evidence>
<accession>A0AAV7VZP8</accession>
<evidence type="ECO:0000256" key="2">
    <source>
        <dbReference type="ARBA" id="ARBA00022525"/>
    </source>
</evidence>
<evidence type="ECO:0000313" key="16">
    <source>
        <dbReference type="Proteomes" id="UP001066276"/>
    </source>
</evidence>
<keyword evidence="8" id="KW-0325">Glycoprotein</keyword>
<dbReference type="PANTHER" id="PTHR15427">
    <property type="entry name" value="EMILIN ELASTIN MICROFIBRIL INTERFACE-LOCATED PROTEIN ELASTIN MICROFIBRIL INTERFACER"/>
    <property type="match status" value="1"/>
</dbReference>
<feature type="disulfide bond" evidence="9">
    <location>
        <begin position="1053"/>
        <end position="1062"/>
    </location>
</feature>
<dbReference type="SMART" id="SM00181">
    <property type="entry name" value="EGF"/>
    <property type="match status" value="1"/>
</dbReference>
<gene>
    <name evidence="15" type="ORF">NDU88_001519</name>
</gene>
<dbReference type="GO" id="GO:0030948">
    <property type="term" value="P:negative regulation of vascular endothelial growth factor receptor signaling pathway"/>
    <property type="evidence" value="ECO:0007669"/>
    <property type="project" value="TreeGrafter"/>
</dbReference>
<evidence type="ECO:0000259" key="13">
    <source>
        <dbReference type="PROSITE" id="PS50871"/>
    </source>
</evidence>
<evidence type="ECO:0000256" key="4">
    <source>
        <dbReference type="ARBA" id="ARBA00022729"/>
    </source>
</evidence>
<dbReference type="FunFam" id="2.60.120.40:FF:000009">
    <property type="entry name" value="Multimerin-1"/>
    <property type="match status" value="1"/>
</dbReference>
<name>A0AAV7VZP8_PLEWA</name>
<dbReference type="GO" id="GO:0005509">
    <property type="term" value="F:calcium ion binding"/>
    <property type="evidence" value="ECO:0007669"/>
    <property type="project" value="InterPro"/>
</dbReference>
<keyword evidence="7 9" id="KW-1015">Disulfide bond</keyword>
<keyword evidence="4 11" id="KW-0732">Signal</keyword>
<feature type="chain" id="PRO_5043339185" description="Multimerin-1" evidence="11">
    <location>
        <begin position="19"/>
        <end position="1214"/>
    </location>
</feature>
<dbReference type="Pfam" id="PF00386">
    <property type="entry name" value="C1q"/>
    <property type="match status" value="1"/>
</dbReference>
<evidence type="ECO:0000259" key="14">
    <source>
        <dbReference type="PROSITE" id="PS51041"/>
    </source>
</evidence>
<dbReference type="InterPro" id="IPR000742">
    <property type="entry name" value="EGF"/>
</dbReference>
<dbReference type="SMART" id="SM00110">
    <property type="entry name" value="C1Q"/>
    <property type="match status" value="1"/>
</dbReference>
<proteinExistence type="predicted"/>
<keyword evidence="16" id="KW-1185">Reference proteome</keyword>
<organism evidence="15 16">
    <name type="scientific">Pleurodeles waltl</name>
    <name type="common">Iberian ribbed newt</name>
    <dbReference type="NCBI Taxonomy" id="8319"/>
    <lineage>
        <taxon>Eukaryota</taxon>
        <taxon>Metazoa</taxon>
        <taxon>Chordata</taxon>
        <taxon>Craniata</taxon>
        <taxon>Vertebrata</taxon>
        <taxon>Euteleostomi</taxon>
        <taxon>Amphibia</taxon>
        <taxon>Batrachia</taxon>
        <taxon>Caudata</taxon>
        <taxon>Salamandroidea</taxon>
        <taxon>Salamandridae</taxon>
        <taxon>Pleurodelinae</taxon>
        <taxon>Pleurodeles</taxon>
    </lineage>
</organism>
<keyword evidence="3 9" id="KW-0245">EGF-like domain</keyword>
<dbReference type="PANTHER" id="PTHR15427:SF3">
    <property type="entry name" value="MULTIMERIN-1"/>
    <property type="match status" value="1"/>
</dbReference>
<dbReference type="PROSITE" id="PS50026">
    <property type="entry name" value="EGF_3"/>
    <property type="match status" value="1"/>
</dbReference>
<feature type="region of interest" description="Disordered" evidence="10">
    <location>
        <begin position="144"/>
        <end position="176"/>
    </location>
</feature>
<evidence type="ECO:0000256" key="8">
    <source>
        <dbReference type="ARBA" id="ARBA00023180"/>
    </source>
</evidence>
<evidence type="ECO:0000259" key="12">
    <source>
        <dbReference type="PROSITE" id="PS50026"/>
    </source>
</evidence>
<dbReference type="PROSITE" id="PS50871">
    <property type="entry name" value="C1Q"/>
    <property type="match status" value="1"/>
</dbReference>
<dbReference type="Gene3D" id="2.60.120.40">
    <property type="match status" value="1"/>
</dbReference>
<sequence>MNVLELVLILSQCWYGSTQTVTDGMPWGENNDSESGSPGMILAGTNEAPSVKPLQQIATNPEVGIFNVPSVEAAEPQNIDPIVAPIDSATDRLNVVPTEKVVTDAPEMPESSTQEGTFANPQTHESLTVLEDLTVALEAKSTITASAPSETTPASLPEADAKMRNRSSRQTIYSSDSLSATQQLGSKKGIFETTRGKNWCAYVHTRLAPNVVADNVETFISAVKDPCTAKFGGCPIRYQMVTRPAYRMKHKIVTSLEWKCCPGYRGERCQIKVLKYQLQPYDNQAESTNAINGGTSADPQQTSLDPALTQKMTNQIYEQELKLTSLNKKFDNISSAMKEVHSAVSSLEEKINEDNPGKSVQSFLKGLKSKSITELVKDTVREQMKGFQSEMQETFAQLFKTISSLSVEVESTNEALKHMNETVASIVGTQKLLNEQEPRPTMGDISELKNHLVNVKDEVASLCSSSLKDLQESHKSLAAELEREQSRNSIYYGSLNKTLAKMRDVQEQILSEESTSVPNFPETDGSKDDNVTDYLLTLQEKVKRQSLMMLQLYEDITAQDIKINNFTITLELQKDSIQRACEARFSKCRKDFESKIRSTEETVLVLNKTMSDVVLPLDDKIDKMNEQINDLCYDMEILQPLIEQGAPFSMTEEYGHQNGVSAVNKQIEDLSALVYTLSSSVQDLASGQENLRAEAETRNELCEKRIDSCLMDIEDGLNNTMTVLNNAVDFIQENYVPKQAMHKMQNDSQILNQAMHMLDNLFLLIPQVNQLNESITMLTNGNLQEPKNGNDTESISIGSHELENMIQTLNETVVKVDQCHANVSQLQQNLWFVVQEKNAYELRLQNMESKITQIMVNTTMPIKVKNGGTIVKEKEQPAYPKYQELNSRVRALEAKSIRISTSIPTLNKTVYDTQELCRKASAAIQNLNASVPLLVRKMQPNITILQEVMTELIKTASDRSAEAIWSNLTKSFNKSTSEVIGNVTKLQKQMKLVIKKTVLPKTASTNATATLIGRSQRNTDSTAEQDDSLSCSTSPCHNGGTCINDRDSFVCACRHPFGGANCSIKMADENTLAPDFSKGSYRYAPMVTFFVSHTYGMTVPGPIKFNNLYVNYGASYAPASGKFIVPYLGVYVFKYTIESFSPRVSGYLVVDGIDKLAFQSENINNSLYSDRVITGDALLELNYGQEVWLRLATGSIPAKYPPITTFGGFLLYRT</sequence>
<dbReference type="InterPro" id="IPR050392">
    <property type="entry name" value="Collagen/C1q_domain"/>
</dbReference>
<dbReference type="InterPro" id="IPR011489">
    <property type="entry name" value="EMI_domain"/>
</dbReference>
<feature type="region of interest" description="Disordered" evidence="10">
    <location>
        <begin position="1009"/>
        <end position="1033"/>
    </location>
</feature>
<dbReference type="PROSITE" id="PS00022">
    <property type="entry name" value="EGF_1"/>
    <property type="match status" value="1"/>
</dbReference>
<dbReference type="GO" id="GO:0005576">
    <property type="term" value="C:extracellular region"/>
    <property type="evidence" value="ECO:0007669"/>
    <property type="project" value="UniProtKB-SubCell"/>
</dbReference>
<feature type="domain" description="EGF-like" evidence="12">
    <location>
        <begin position="1027"/>
        <end position="1063"/>
    </location>
</feature>
<dbReference type="PROSITE" id="PS51041">
    <property type="entry name" value="EMI"/>
    <property type="match status" value="1"/>
</dbReference>
<protein>
    <recommendedName>
        <fullName evidence="17">Multimerin-1</fullName>
    </recommendedName>
</protein>
<dbReference type="PROSITE" id="PS01186">
    <property type="entry name" value="EGF_2"/>
    <property type="match status" value="1"/>
</dbReference>
<dbReference type="SUPFAM" id="SSF57196">
    <property type="entry name" value="EGF/Laminin"/>
    <property type="match status" value="1"/>
</dbReference>
<feature type="domain" description="EMI" evidence="14">
    <location>
        <begin position="196"/>
        <end position="271"/>
    </location>
</feature>
<keyword evidence="2" id="KW-0964">Secreted</keyword>
<dbReference type="PROSITE" id="PS00010">
    <property type="entry name" value="ASX_HYDROXYL"/>
    <property type="match status" value="1"/>
</dbReference>
<dbReference type="InterPro" id="IPR008983">
    <property type="entry name" value="Tumour_necrosis_fac-like_dom"/>
</dbReference>
<dbReference type="EMBL" id="JANPWB010000002">
    <property type="protein sequence ID" value="KAJ1206110.1"/>
    <property type="molecule type" value="Genomic_DNA"/>
</dbReference>
<dbReference type="Gene3D" id="2.10.25.10">
    <property type="entry name" value="Laminin"/>
    <property type="match status" value="1"/>
</dbReference>
<evidence type="ECO:0000256" key="10">
    <source>
        <dbReference type="SAM" id="MobiDB-lite"/>
    </source>
</evidence>
<evidence type="ECO:0000256" key="11">
    <source>
        <dbReference type="SAM" id="SignalP"/>
    </source>
</evidence>
<dbReference type="AlphaFoldDB" id="A0AAV7VZP8"/>
<comment type="subcellular location">
    <subcellularLocation>
        <location evidence="1">Secreted</location>
    </subcellularLocation>
</comment>
<feature type="signal peptide" evidence="11">
    <location>
        <begin position="1"/>
        <end position="18"/>
    </location>
</feature>
<dbReference type="CDD" id="cd00054">
    <property type="entry name" value="EGF_CA"/>
    <property type="match status" value="1"/>
</dbReference>
<keyword evidence="5" id="KW-0677">Repeat</keyword>
<dbReference type="SMART" id="SM00179">
    <property type="entry name" value="EGF_CA"/>
    <property type="match status" value="1"/>
</dbReference>
<evidence type="ECO:0008006" key="17">
    <source>
        <dbReference type="Google" id="ProtNLM"/>
    </source>
</evidence>
<evidence type="ECO:0000256" key="1">
    <source>
        <dbReference type="ARBA" id="ARBA00004613"/>
    </source>
</evidence>
<dbReference type="InterPro" id="IPR000152">
    <property type="entry name" value="EGF-type_Asp/Asn_hydroxyl_site"/>
</dbReference>
<comment type="caution">
    <text evidence="15">The sequence shown here is derived from an EMBL/GenBank/DDBJ whole genome shotgun (WGS) entry which is preliminary data.</text>
</comment>
<dbReference type="SUPFAM" id="SSF49842">
    <property type="entry name" value="TNF-like"/>
    <property type="match status" value="1"/>
</dbReference>
<dbReference type="PRINTS" id="PR00007">
    <property type="entry name" value="COMPLEMNTC1Q"/>
</dbReference>
<feature type="compositionally biased region" description="Polar residues" evidence="10">
    <location>
        <begin position="144"/>
        <end position="154"/>
    </location>
</feature>
<keyword evidence="6" id="KW-0175">Coiled coil</keyword>
<evidence type="ECO:0000256" key="9">
    <source>
        <dbReference type="PROSITE-ProRule" id="PRU00076"/>
    </source>
</evidence>
<feature type="domain" description="C1q" evidence="13">
    <location>
        <begin position="1082"/>
        <end position="1214"/>
    </location>
</feature>
<evidence type="ECO:0000256" key="6">
    <source>
        <dbReference type="ARBA" id="ARBA00023054"/>
    </source>
</evidence>
<evidence type="ECO:0000256" key="5">
    <source>
        <dbReference type="ARBA" id="ARBA00022737"/>
    </source>
</evidence>
<comment type="caution">
    <text evidence="9">Lacks conserved residue(s) required for the propagation of feature annotation.</text>
</comment>
<dbReference type="Pfam" id="PF00008">
    <property type="entry name" value="EGF"/>
    <property type="match status" value="1"/>
</dbReference>
<dbReference type="GO" id="GO:0090051">
    <property type="term" value="P:negative regulation of cell migration involved in sprouting angiogenesis"/>
    <property type="evidence" value="ECO:0007669"/>
    <property type="project" value="TreeGrafter"/>
</dbReference>
<dbReference type="FunFam" id="2.10.25.10:FF:000012">
    <property type="entry name" value="Delta-like protein"/>
    <property type="match status" value="1"/>
</dbReference>
<dbReference type="Proteomes" id="UP001066276">
    <property type="component" value="Chromosome 1_2"/>
</dbReference>
<evidence type="ECO:0000256" key="7">
    <source>
        <dbReference type="ARBA" id="ARBA00023157"/>
    </source>
</evidence>
<evidence type="ECO:0000256" key="3">
    <source>
        <dbReference type="ARBA" id="ARBA00022536"/>
    </source>
</evidence>